<evidence type="ECO:0000313" key="2">
    <source>
        <dbReference type="EMBL" id="MBW78556.1"/>
    </source>
</evidence>
<sequence length="71" mass="7943">MAWPAVVVVVVVGGLLMPSNRCHFAGSVISHIFLPLSKTIRECHKKRKPRRSLIFTSTTTTLARRVVDRTV</sequence>
<name>A0A2M4DLV9_ANODA</name>
<protein>
    <submittedName>
        <fullName evidence="2">Putative secreted protein</fullName>
    </submittedName>
</protein>
<reference evidence="2" key="1">
    <citation type="submission" date="2018-01" db="EMBL/GenBank/DDBJ databases">
        <title>An insight into the sialome of Amazonian anophelines.</title>
        <authorList>
            <person name="Ribeiro J.M."/>
            <person name="Scarpassa V."/>
            <person name="Calvo E."/>
        </authorList>
    </citation>
    <scope>NUCLEOTIDE SEQUENCE</scope>
</reference>
<feature type="signal peptide" evidence="1">
    <location>
        <begin position="1"/>
        <end position="21"/>
    </location>
</feature>
<proteinExistence type="predicted"/>
<organism evidence="2">
    <name type="scientific">Anopheles darlingi</name>
    <name type="common">Mosquito</name>
    <dbReference type="NCBI Taxonomy" id="43151"/>
    <lineage>
        <taxon>Eukaryota</taxon>
        <taxon>Metazoa</taxon>
        <taxon>Ecdysozoa</taxon>
        <taxon>Arthropoda</taxon>
        <taxon>Hexapoda</taxon>
        <taxon>Insecta</taxon>
        <taxon>Pterygota</taxon>
        <taxon>Neoptera</taxon>
        <taxon>Endopterygota</taxon>
        <taxon>Diptera</taxon>
        <taxon>Nematocera</taxon>
        <taxon>Culicoidea</taxon>
        <taxon>Culicidae</taxon>
        <taxon>Anophelinae</taxon>
        <taxon>Anopheles</taxon>
    </lineage>
</organism>
<evidence type="ECO:0000256" key="1">
    <source>
        <dbReference type="SAM" id="SignalP"/>
    </source>
</evidence>
<keyword evidence="1" id="KW-0732">Signal</keyword>
<feature type="chain" id="PRO_5014921660" evidence="1">
    <location>
        <begin position="22"/>
        <end position="71"/>
    </location>
</feature>
<dbReference type="EMBL" id="GGFL01014378">
    <property type="protein sequence ID" value="MBW78556.1"/>
    <property type="molecule type" value="Transcribed_RNA"/>
</dbReference>
<dbReference type="AlphaFoldDB" id="A0A2M4DLV9"/>
<accession>A0A2M4DLV9</accession>